<keyword evidence="2" id="KW-1185">Reference proteome</keyword>
<dbReference type="Proteomes" id="UP001140096">
    <property type="component" value="Unassembled WGS sequence"/>
</dbReference>
<sequence length="296" mass="33491">MKSELPESVQDEALLQRSATPSHEKHWLRFRLHTILLLFLLLITGTVFVWSADPPTPSEPSAPAVRLRPYRDTSHHVPVLPSYGPPASQLGFAHIYVLHDPTHPQRLIRMAHLLQLLRLTAEFVPLTDPFLTRMAVYRDIRQHAYASALILDDSVDMELNIRTLMRAALQNLPHDWDMFFPGHCGAFEGTQNQPSGAMPALRVANMPICLHAHAVSLKGAHQIVHHVQPSQEIIEMAIMRLKERGLLHMYSLDVPVFTPRPGAAELRKQDRPAGNRRLEISALNHLSLWQGKTQKV</sequence>
<reference evidence="1" key="1">
    <citation type="submission" date="2022-07" db="EMBL/GenBank/DDBJ databases">
        <title>Phylogenomic reconstructions and comparative analyses of Kickxellomycotina fungi.</title>
        <authorList>
            <person name="Reynolds N.K."/>
            <person name="Stajich J.E."/>
            <person name="Barry K."/>
            <person name="Grigoriev I.V."/>
            <person name="Crous P."/>
            <person name="Smith M.E."/>
        </authorList>
    </citation>
    <scope>NUCLEOTIDE SEQUENCE</scope>
    <source>
        <strain evidence="1">CBS 102833</strain>
    </source>
</reference>
<proteinExistence type="predicted"/>
<dbReference type="EMBL" id="JANBUP010000056">
    <property type="protein sequence ID" value="KAJ2813444.1"/>
    <property type="molecule type" value="Genomic_DNA"/>
</dbReference>
<gene>
    <name evidence="1" type="ORF">H4S07_000683</name>
</gene>
<evidence type="ECO:0000313" key="2">
    <source>
        <dbReference type="Proteomes" id="UP001140096"/>
    </source>
</evidence>
<organism evidence="1 2">
    <name type="scientific">Coemansia furcata</name>
    <dbReference type="NCBI Taxonomy" id="417177"/>
    <lineage>
        <taxon>Eukaryota</taxon>
        <taxon>Fungi</taxon>
        <taxon>Fungi incertae sedis</taxon>
        <taxon>Zoopagomycota</taxon>
        <taxon>Kickxellomycotina</taxon>
        <taxon>Kickxellomycetes</taxon>
        <taxon>Kickxellales</taxon>
        <taxon>Kickxellaceae</taxon>
        <taxon>Coemansia</taxon>
    </lineage>
</organism>
<name>A0ACC1LQ07_9FUNG</name>
<protein>
    <submittedName>
        <fullName evidence="1">Uncharacterized protein</fullName>
    </submittedName>
</protein>
<accession>A0ACC1LQ07</accession>
<evidence type="ECO:0000313" key="1">
    <source>
        <dbReference type="EMBL" id="KAJ2813444.1"/>
    </source>
</evidence>
<comment type="caution">
    <text evidence="1">The sequence shown here is derived from an EMBL/GenBank/DDBJ whole genome shotgun (WGS) entry which is preliminary data.</text>
</comment>